<accession>A0A0D2NI71</accession>
<name>A0A0D2NI71_HYPSF</name>
<feature type="domain" description="Dienelactone hydrolase" evidence="1">
    <location>
        <begin position="36"/>
        <end position="265"/>
    </location>
</feature>
<organism evidence="2 3">
    <name type="scientific">Hypholoma sublateritium (strain FD-334 SS-4)</name>
    <dbReference type="NCBI Taxonomy" id="945553"/>
    <lineage>
        <taxon>Eukaryota</taxon>
        <taxon>Fungi</taxon>
        <taxon>Dikarya</taxon>
        <taxon>Basidiomycota</taxon>
        <taxon>Agaricomycotina</taxon>
        <taxon>Agaricomycetes</taxon>
        <taxon>Agaricomycetidae</taxon>
        <taxon>Agaricales</taxon>
        <taxon>Agaricineae</taxon>
        <taxon>Strophariaceae</taxon>
        <taxon>Hypholoma</taxon>
    </lineage>
</organism>
<protein>
    <recommendedName>
        <fullName evidence="1">Dienelactone hydrolase domain-containing protein</fullName>
    </recommendedName>
</protein>
<evidence type="ECO:0000259" key="1">
    <source>
        <dbReference type="Pfam" id="PF01738"/>
    </source>
</evidence>
<sequence>MSCPRCQEGYILPGEPTGTIEKAFNGAYYSPAPDGKDVSHAIILLTDAFGLAIKNCKVMADEFAKRLNCDVWIPDYFEGRPLVPASNMRAPDHAAKTMSIWDWILFVMYTIPNIPAFIRSRPSVSDARVVSFLALLKEKKHYSKLGAIGYCYGGATAVRFAGTTHVDSAVICHPAPFSMQQLEAIQIPTSWACAEVDIFWSHEKRIKTEAALAGRKGKETYVDYEFIDYKGTAHGFAARPNLSLPEIKEAHAKAIDQAVNWFQKTLSPILIETPQ</sequence>
<dbReference type="EMBL" id="KN817624">
    <property type="protein sequence ID" value="KJA16306.1"/>
    <property type="molecule type" value="Genomic_DNA"/>
</dbReference>
<reference evidence="3" key="1">
    <citation type="submission" date="2014-04" db="EMBL/GenBank/DDBJ databases">
        <title>Evolutionary Origins and Diversification of the Mycorrhizal Mutualists.</title>
        <authorList>
            <consortium name="DOE Joint Genome Institute"/>
            <consortium name="Mycorrhizal Genomics Consortium"/>
            <person name="Kohler A."/>
            <person name="Kuo A."/>
            <person name="Nagy L.G."/>
            <person name="Floudas D."/>
            <person name="Copeland A."/>
            <person name="Barry K.W."/>
            <person name="Cichocki N."/>
            <person name="Veneault-Fourrey C."/>
            <person name="LaButti K."/>
            <person name="Lindquist E.A."/>
            <person name="Lipzen A."/>
            <person name="Lundell T."/>
            <person name="Morin E."/>
            <person name="Murat C."/>
            <person name="Riley R."/>
            <person name="Ohm R."/>
            <person name="Sun H."/>
            <person name="Tunlid A."/>
            <person name="Henrissat B."/>
            <person name="Grigoriev I.V."/>
            <person name="Hibbett D.S."/>
            <person name="Martin F."/>
        </authorList>
    </citation>
    <scope>NUCLEOTIDE SEQUENCE [LARGE SCALE GENOMIC DNA]</scope>
    <source>
        <strain evidence="3">FD-334 SS-4</strain>
    </source>
</reference>
<evidence type="ECO:0000313" key="3">
    <source>
        <dbReference type="Proteomes" id="UP000054270"/>
    </source>
</evidence>
<dbReference type="OrthoDB" id="10019231at2759"/>
<dbReference type="PANTHER" id="PTHR17630">
    <property type="entry name" value="DIENELACTONE HYDROLASE"/>
    <property type="match status" value="1"/>
</dbReference>
<dbReference type="InterPro" id="IPR002925">
    <property type="entry name" value="Dienelactn_hydro"/>
</dbReference>
<dbReference type="PANTHER" id="PTHR17630:SF44">
    <property type="entry name" value="PROTEIN AIM2"/>
    <property type="match status" value="1"/>
</dbReference>
<dbReference type="Gene3D" id="3.40.50.1820">
    <property type="entry name" value="alpha/beta hydrolase"/>
    <property type="match status" value="1"/>
</dbReference>
<proteinExistence type="predicted"/>
<dbReference type="InterPro" id="IPR029058">
    <property type="entry name" value="AB_hydrolase_fold"/>
</dbReference>
<dbReference type="GO" id="GO:0016787">
    <property type="term" value="F:hydrolase activity"/>
    <property type="evidence" value="ECO:0007669"/>
    <property type="project" value="InterPro"/>
</dbReference>
<evidence type="ECO:0000313" key="2">
    <source>
        <dbReference type="EMBL" id="KJA16306.1"/>
    </source>
</evidence>
<dbReference type="Proteomes" id="UP000054270">
    <property type="component" value="Unassembled WGS sequence"/>
</dbReference>
<keyword evidence="3" id="KW-1185">Reference proteome</keyword>
<dbReference type="STRING" id="945553.A0A0D2NI71"/>
<dbReference type="Pfam" id="PF01738">
    <property type="entry name" value="DLH"/>
    <property type="match status" value="1"/>
</dbReference>
<dbReference type="OMA" id="VICHPAK"/>
<dbReference type="AlphaFoldDB" id="A0A0D2NI71"/>
<gene>
    <name evidence="2" type="ORF">HYPSUDRAFT_47516</name>
</gene>
<dbReference type="SUPFAM" id="SSF53474">
    <property type="entry name" value="alpha/beta-Hydrolases"/>
    <property type="match status" value="1"/>
</dbReference>